<accession>X1HNK9</accession>
<sequence length="101" mass="11546">MDLEKIERVKTLAIIAMFSDDYLMERLVLKGGNAMDIVHKVAARASMDLDFSIVGEFSREELGSIEDRVQRVLSETFREAGFKVFDVKFLERPEMVTPDMA</sequence>
<dbReference type="Pfam" id="PF08843">
    <property type="entry name" value="AbiEii"/>
    <property type="match status" value="1"/>
</dbReference>
<dbReference type="InterPro" id="IPR014942">
    <property type="entry name" value="AbiEii"/>
</dbReference>
<dbReference type="Gene3D" id="3.10.450.620">
    <property type="entry name" value="JHP933, nucleotidyltransferase-like core domain"/>
    <property type="match status" value="1"/>
</dbReference>
<evidence type="ECO:0008006" key="2">
    <source>
        <dbReference type="Google" id="ProtNLM"/>
    </source>
</evidence>
<dbReference type="EMBL" id="BARU01029793">
    <property type="protein sequence ID" value="GAH71047.1"/>
    <property type="molecule type" value="Genomic_DNA"/>
</dbReference>
<comment type="caution">
    <text evidence="1">The sequence shown here is derived from an EMBL/GenBank/DDBJ whole genome shotgun (WGS) entry which is preliminary data.</text>
</comment>
<protein>
    <recommendedName>
        <fullName evidence="2">Nucleotidyl transferase AbiEii/AbiGii toxin family protein</fullName>
    </recommendedName>
</protein>
<organism evidence="1">
    <name type="scientific">marine sediment metagenome</name>
    <dbReference type="NCBI Taxonomy" id="412755"/>
    <lineage>
        <taxon>unclassified sequences</taxon>
        <taxon>metagenomes</taxon>
        <taxon>ecological metagenomes</taxon>
    </lineage>
</organism>
<dbReference type="AlphaFoldDB" id="X1HNK9"/>
<name>X1HNK9_9ZZZZ</name>
<gene>
    <name evidence="1" type="ORF">S03H2_47349</name>
</gene>
<evidence type="ECO:0000313" key="1">
    <source>
        <dbReference type="EMBL" id="GAH71047.1"/>
    </source>
</evidence>
<feature type="non-terminal residue" evidence="1">
    <location>
        <position position="101"/>
    </location>
</feature>
<reference evidence="1" key="1">
    <citation type="journal article" date="2014" name="Front. Microbiol.">
        <title>High frequency of phylogenetically diverse reductive dehalogenase-homologous genes in deep subseafloor sedimentary metagenomes.</title>
        <authorList>
            <person name="Kawai M."/>
            <person name="Futagami T."/>
            <person name="Toyoda A."/>
            <person name="Takaki Y."/>
            <person name="Nishi S."/>
            <person name="Hori S."/>
            <person name="Arai W."/>
            <person name="Tsubouchi T."/>
            <person name="Morono Y."/>
            <person name="Uchiyama I."/>
            <person name="Ito T."/>
            <person name="Fujiyama A."/>
            <person name="Inagaki F."/>
            <person name="Takami H."/>
        </authorList>
    </citation>
    <scope>NUCLEOTIDE SEQUENCE</scope>
    <source>
        <strain evidence="1">Expedition CK06-06</strain>
    </source>
</reference>
<proteinExistence type="predicted"/>